<evidence type="ECO:0000256" key="18">
    <source>
        <dbReference type="SAM" id="MobiDB-lite"/>
    </source>
</evidence>
<dbReference type="SUPFAM" id="SSF52540">
    <property type="entry name" value="P-loop containing nucleoside triphosphate hydrolases"/>
    <property type="match status" value="1"/>
</dbReference>
<feature type="compositionally biased region" description="Low complexity" evidence="18">
    <location>
        <begin position="436"/>
        <end position="456"/>
    </location>
</feature>
<dbReference type="FunFam" id="3.40.50.300:FF:000114">
    <property type="entry name" value="ATP-dependent RNA helicase DDX6"/>
    <property type="match status" value="1"/>
</dbReference>
<dbReference type="InterPro" id="IPR000629">
    <property type="entry name" value="RNA-helicase_DEAD-box_CS"/>
</dbReference>
<feature type="domain" description="Helicase C-terminal" evidence="20">
    <location>
        <begin position="259"/>
        <end position="419"/>
    </location>
</feature>
<evidence type="ECO:0000256" key="10">
    <source>
        <dbReference type="ARBA" id="ARBA00022845"/>
    </source>
</evidence>
<dbReference type="InterPro" id="IPR027417">
    <property type="entry name" value="P-loop_NTPase"/>
</dbReference>
<dbReference type="PROSITE" id="PS51194">
    <property type="entry name" value="HELICASE_CTER"/>
    <property type="match status" value="1"/>
</dbReference>
<evidence type="ECO:0000256" key="9">
    <source>
        <dbReference type="ARBA" id="ARBA00022840"/>
    </source>
</evidence>
<feature type="domain" description="Helicase ATP-binding" evidence="19">
    <location>
        <begin position="79"/>
        <end position="249"/>
    </location>
</feature>
<evidence type="ECO:0000256" key="2">
    <source>
        <dbReference type="ARBA" id="ARBA00012552"/>
    </source>
</evidence>
<evidence type="ECO:0000256" key="17">
    <source>
        <dbReference type="RuleBase" id="RU000492"/>
    </source>
</evidence>
<comment type="subcellular location">
    <subcellularLocation>
        <location evidence="1">Cytoplasm</location>
        <location evidence="1">P-body</location>
    </subcellularLocation>
</comment>
<keyword evidence="23" id="KW-1185">Reference proteome</keyword>
<evidence type="ECO:0000259" key="19">
    <source>
        <dbReference type="PROSITE" id="PS51192"/>
    </source>
</evidence>
<feature type="domain" description="DEAD-box RNA helicase Q" evidence="21">
    <location>
        <begin position="48"/>
        <end position="76"/>
    </location>
</feature>
<dbReference type="EMBL" id="JAKWBI020000179">
    <property type="protein sequence ID" value="KAJ2900101.1"/>
    <property type="molecule type" value="Genomic_DNA"/>
</dbReference>
<dbReference type="GO" id="GO:0010494">
    <property type="term" value="C:cytoplasmic stress granule"/>
    <property type="evidence" value="ECO:0007669"/>
    <property type="project" value="UniProtKB-ARBA"/>
</dbReference>
<comment type="similarity">
    <text evidence="12">Belongs to the DEAD box helicase family. DDX6/DHH1 subfamily.</text>
</comment>
<dbReference type="InterPro" id="IPR014001">
    <property type="entry name" value="Helicase_ATP-bd"/>
</dbReference>
<dbReference type="GO" id="GO:0006397">
    <property type="term" value="P:mRNA processing"/>
    <property type="evidence" value="ECO:0007669"/>
    <property type="project" value="UniProtKB-KW"/>
</dbReference>
<dbReference type="GO" id="GO:0005524">
    <property type="term" value="F:ATP binding"/>
    <property type="evidence" value="ECO:0007669"/>
    <property type="project" value="UniProtKB-KW"/>
</dbReference>
<dbReference type="InterPro" id="IPR014014">
    <property type="entry name" value="RNA_helicase_DEAD_Q_motif"/>
</dbReference>
<dbReference type="InterPro" id="IPR011545">
    <property type="entry name" value="DEAD/DEAH_box_helicase_dom"/>
</dbReference>
<evidence type="ECO:0000256" key="13">
    <source>
        <dbReference type="ARBA" id="ARBA00040210"/>
    </source>
</evidence>
<keyword evidence="9 17" id="KW-0067">ATP-binding</keyword>
<evidence type="ECO:0000256" key="4">
    <source>
        <dbReference type="ARBA" id="ARBA00022664"/>
    </source>
</evidence>
<evidence type="ECO:0000256" key="12">
    <source>
        <dbReference type="ARBA" id="ARBA00038316"/>
    </source>
</evidence>
<protein>
    <recommendedName>
        <fullName evidence="13">ATP-dependent RNA helicase DHH1</fullName>
        <ecNumber evidence="2">3.6.4.13</ecNumber>
    </recommendedName>
    <alternativeName>
        <fullName evidence="14">ATP-dependent RNA helicase dhh1</fullName>
    </alternativeName>
</protein>
<comment type="caution">
    <text evidence="22">The sequence shown here is derived from an EMBL/GenBank/DDBJ whole genome shotgun (WGS) entry which is preliminary data.</text>
</comment>
<feature type="compositionally biased region" description="Polar residues" evidence="18">
    <location>
        <begin position="8"/>
        <end position="19"/>
    </location>
</feature>
<dbReference type="GO" id="GO:0003724">
    <property type="term" value="F:RNA helicase activity"/>
    <property type="evidence" value="ECO:0007669"/>
    <property type="project" value="UniProtKB-EC"/>
</dbReference>
<name>A0AAD5RNR6_9PEZI</name>
<dbReference type="FunFam" id="3.40.50.300:FF:000364">
    <property type="entry name" value="ATP-dependent RNA helicase DDX6"/>
    <property type="match status" value="1"/>
</dbReference>
<feature type="short sequence motif" description="Q motif" evidence="16">
    <location>
        <begin position="48"/>
        <end position="76"/>
    </location>
</feature>
<dbReference type="AlphaFoldDB" id="A0AAD5RNR6"/>
<dbReference type="CDD" id="cd17940">
    <property type="entry name" value="DEADc_DDX6"/>
    <property type="match status" value="1"/>
</dbReference>
<comment type="catalytic activity">
    <reaction evidence="15">
        <text>ATP + H2O = ADP + phosphate + H(+)</text>
        <dbReference type="Rhea" id="RHEA:13065"/>
        <dbReference type="ChEBI" id="CHEBI:15377"/>
        <dbReference type="ChEBI" id="CHEBI:15378"/>
        <dbReference type="ChEBI" id="CHEBI:30616"/>
        <dbReference type="ChEBI" id="CHEBI:43474"/>
        <dbReference type="ChEBI" id="CHEBI:456216"/>
        <dbReference type="EC" id="3.6.4.13"/>
    </reaction>
</comment>
<keyword evidence="10" id="KW-0810">Translation regulation</keyword>
<dbReference type="EC" id="3.6.4.13" evidence="2"/>
<evidence type="ECO:0000256" key="5">
    <source>
        <dbReference type="ARBA" id="ARBA00022741"/>
    </source>
</evidence>
<reference evidence="22" key="1">
    <citation type="submission" date="2022-07" db="EMBL/GenBank/DDBJ databases">
        <title>Draft genome sequence of Zalerion maritima ATCC 34329, a (micro)plastics degrading marine fungus.</title>
        <authorList>
            <person name="Paco A."/>
            <person name="Goncalves M.F.M."/>
            <person name="Rocha-Santos T.A.P."/>
            <person name="Alves A."/>
        </authorList>
    </citation>
    <scope>NUCLEOTIDE SEQUENCE</scope>
    <source>
        <strain evidence="22">ATCC 34329</strain>
    </source>
</reference>
<evidence type="ECO:0000256" key="6">
    <source>
        <dbReference type="ARBA" id="ARBA00022801"/>
    </source>
</evidence>
<dbReference type="CDD" id="cd18787">
    <property type="entry name" value="SF2_C_DEAD"/>
    <property type="match status" value="1"/>
</dbReference>
<dbReference type="PANTHER" id="PTHR47960">
    <property type="entry name" value="DEAD-BOX ATP-DEPENDENT RNA HELICASE 50"/>
    <property type="match status" value="1"/>
</dbReference>
<dbReference type="GO" id="GO:0003723">
    <property type="term" value="F:RNA binding"/>
    <property type="evidence" value="ECO:0007669"/>
    <property type="project" value="UniProtKB-KW"/>
</dbReference>
<keyword evidence="8" id="KW-0509">mRNA transport</keyword>
<dbReference type="PROSITE" id="PS51192">
    <property type="entry name" value="HELICASE_ATP_BIND_1"/>
    <property type="match status" value="1"/>
</dbReference>
<dbReference type="GO" id="GO:0051028">
    <property type="term" value="P:mRNA transport"/>
    <property type="evidence" value="ECO:0007669"/>
    <property type="project" value="UniProtKB-KW"/>
</dbReference>
<dbReference type="SMART" id="SM00487">
    <property type="entry name" value="DEXDc"/>
    <property type="match status" value="1"/>
</dbReference>
<dbReference type="GO" id="GO:0006417">
    <property type="term" value="P:regulation of translation"/>
    <property type="evidence" value="ECO:0007669"/>
    <property type="project" value="UniProtKB-KW"/>
</dbReference>
<feature type="compositionally biased region" description="Gly residues" evidence="18">
    <location>
        <begin position="487"/>
        <end position="524"/>
    </location>
</feature>
<evidence type="ECO:0000256" key="16">
    <source>
        <dbReference type="PROSITE-ProRule" id="PRU00552"/>
    </source>
</evidence>
<evidence type="ECO:0000259" key="21">
    <source>
        <dbReference type="PROSITE" id="PS51195"/>
    </source>
</evidence>
<accession>A0AAD5RNR6</accession>
<keyword evidence="8" id="KW-0813">Transport</keyword>
<dbReference type="PROSITE" id="PS00039">
    <property type="entry name" value="DEAD_ATP_HELICASE"/>
    <property type="match status" value="1"/>
</dbReference>
<keyword evidence="7 17" id="KW-0347">Helicase</keyword>
<evidence type="ECO:0000256" key="8">
    <source>
        <dbReference type="ARBA" id="ARBA00022816"/>
    </source>
</evidence>
<evidence type="ECO:0000259" key="20">
    <source>
        <dbReference type="PROSITE" id="PS51194"/>
    </source>
</evidence>
<evidence type="ECO:0000256" key="7">
    <source>
        <dbReference type="ARBA" id="ARBA00022806"/>
    </source>
</evidence>
<feature type="compositionally biased region" description="Low complexity" evidence="18">
    <location>
        <begin position="476"/>
        <end position="486"/>
    </location>
</feature>
<evidence type="ECO:0000256" key="15">
    <source>
        <dbReference type="ARBA" id="ARBA00047984"/>
    </source>
</evidence>
<evidence type="ECO:0000256" key="14">
    <source>
        <dbReference type="ARBA" id="ARBA00040448"/>
    </source>
</evidence>
<organism evidence="22 23">
    <name type="scientific">Zalerion maritima</name>
    <dbReference type="NCBI Taxonomy" id="339359"/>
    <lineage>
        <taxon>Eukaryota</taxon>
        <taxon>Fungi</taxon>
        <taxon>Dikarya</taxon>
        <taxon>Ascomycota</taxon>
        <taxon>Pezizomycotina</taxon>
        <taxon>Sordariomycetes</taxon>
        <taxon>Lulworthiomycetidae</taxon>
        <taxon>Lulworthiales</taxon>
        <taxon>Lulworthiaceae</taxon>
        <taxon>Zalerion</taxon>
    </lineage>
</organism>
<evidence type="ECO:0000256" key="11">
    <source>
        <dbReference type="ARBA" id="ARBA00022884"/>
    </source>
</evidence>
<dbReference type="GO" id="GO:0016787">
    <property type="term" value="F:hydrolase activity"/>
    <property type="evidence" value="ECO:0007669"/>
    <property type="project" value="UniProtKB-KW"/>
</dbReference>
<keyword evidence="6 17" id="KW-0378">Hydrolase</keyword>
<keyword evidence="3" id="KW-0963">Cytoplasm</keyword>
<keyword evidence="4" id="KW-0507">mRNA processing</keyword>
<dbReference type="Pfam" id="PF00270">
    <property type="entry name" value="DEAD"/>
    <property type="match status" value="1"/>
</dbReference>
<dbReference type="Pfam" id="PF00271">
    <property type="entry name" value="Helicase_C"/>
    <property type="match status" value="1"/>
</dbReference>
<dbReference type="GO" id="GO:0000932">
    <property type="term" value="C:P-body"/>
    <property type="evidence" value="ECO:0007669"/>
    <property type="project" value="UniProtKB-SubCell"/>
</dbReference>
<feature type="region of interest" description="Disordered" evidence="18">
    <location>
        <begin position="430"/>
        <end position="524"/>
    </location>
</feature>
<evidence type="ECO:0000313" key="22">
    <source>
        <dbReference type="EMBL" id="KAJ2900101.1"/>
    </source>
</evidence>
<gene>
    <name evidence="22" type="ORF">MKZ38_002594</name>
</gene>
<dbReference type="Gene3D" id="3.40.50.300">
    <property type="entry name" value="P-loop containing nucleotide triphosphate hydrolases"/>
    <property type="match status" value="2"/>
</dbReference>
<dbReference type="SMART" id="SM00490">
    <property type="entry name" value="HELICc"/>
    <property type="match status" value="1"/>
</dbReference>
<evidence type="ECO:0000313" key="23">
    <source>
        <dbReference type="Proteomes" id="UP001201980"/>
    </source>
</evidence>
<evidence type="ECO:0000256" key="3">
    <source>
        <dbReference type="ARBA" id="ARBA00022490"/>
    </source>
</evidence>
<evidence type="ECO:0000256" key="1">
    <source>
        <dbReference type="ARBA" id="ARBA00004201"/>
    </source>
</evidence>
<proteinExistence type="inferred from homology"/>
<dbReference type="InterPro" id="IPR001650">
    <property type="entry name" value="Helicase_C-like"/>
</dbReference>
<dbReference type="PROSITE" id="PS51195">
    <property type="entry name" value="Q_MOTIF"/>
    <property type="match status" value="1"/>
</dbReference>
<sequence length="524" mass="58516">MTDLADQLRNTSLNESSGGNAEDWRQSLAIPARDNRQQTEDVTNTKGLEFEDFSLNRNLLMGIFEAGFEKPSPIQEEAIPVAITGRDILARAKNGTGKTAAFVIPALQRINPKVAKIQSLILVPTRELAMQTSQVCKTLGKHLGINVMVTTGGTGLRDDIVRLQDAVHIVVGTPGRILDLASKNIADLSECPMFIMDEADKLLSSEFTPVIEQLLRFHPKDRQVMLFSATFPLSVKDFSDKNMQDPYEINLMDELTLRGITQYYAFVEEKQKVHCLNTLFSKLQINQSIIFCNSTNRVELLAKKITELGYSCFYSHAKMAQQARNRVFHDFRNGVCRNLVCSDLLTRGIDIQAVNVVINFDFPKNAETYLHRIGRSGRYGHLGLAINLINWDDRFNLYNIERDLGTEIEPIPQTIDRSLYVYENPNTIPRPINYRAQPSAQSPTQPQQAGQSSQPQQAPPQSQPEQRGPPPLNDWQNGRPNQQRQGGYQGRGGPRGSGRGRGGYQGQGRGYGGHRGGQGHKQGN</sequence>
<dbReference type="Proteomes" id="UP001201980">
    <property type="component" value="Unassembled WGS sequence"/>
</dbReference>
<keyword evidence="11" id="KW-0694">RNA-binding</keyword>
<feature type="compositionally biased region" description="Pro residues" evidence="18">
    <location>
        <begin position="457"/>
        <end position="472"/>
    </location>
</feature>
<feature type="region of interest" description="Disordered" evidence="18">
    <location>
        <begin position="1"/>
        <end position="23"/>
    </location>
</feature>
<keyword evidence="5 17" id="KW-0547">Nucleotide-binding</keyword>